<protein>
    <recommendedName>
        <fullName evidence="3">Ubiquinone biosynthesis accessory factor UbiK</fullName>
    </recommendedName>
</protein>
<dbReference type="PANTHER" id="PTHR38040:SF1">
    <property type="entry name" value="UBIQUINONE BIOSYNTHESIS ACCESSORY FACTOR UBIK"/>
    <property type="match status" value="1"/>
</dbReference>
<dbReference type="EMBL" id="CABR01000102">
    <property type="protein sequence ID" value="CBI10714.1"/>
    <property type="molecule type" value="Genomic_DNA"/>
</dbReference>
<comment type="caution">
    <text evidence="2">The sequence shown here is derived from an EMBL/GenBank/DDBJ whole genome shotgun (WGS) entry which is preliminary data.</text>
</comment>
<dbReference type="AlphaFoldDB" id="E6QTZ2"/>
<gene>
    <name evidence="2" type="ORF">CARN7_1509</name>
</gene>
<feature type="region of interest" description="Disordered" evidence="1">
    <location>
        <begin position="79"/>
        <end position="108"/>
    </location>
</feature>
<organism evidence="2">
    <name type="scientific">mine drainage metagenome</name>
    <dbReference type="NCBI Taxonomy" id="410659"/>
    <lineage>
        <taxon>unclassified sequences</taxon>
        <taxon>metagenomes</taxon>
        <taxon>ecological metagenomes</taxon>
    </lineage>
</organism>
<name>E6QTZ2_9ZZZZ</name>
<feature type="compositionally biased region" description="Low complexity" evidence="1">
    <location>
        <begin position="79"/>
        <end position="88"/>
    </location>
</feature>
<evidence type="ECO:0000256" key="1">
    <source>
        <dbReference type="SAM" id="MobiDB-lite"/>
    </source>
</evidence>
<reference evidence="2" key="1">
    <citation type="submission" date="2009-10" db="EMBL/GenBank/DDBJ databases">
        <title>Diversity of trophic interactions inside an arsenic-rich microbial ecosystem.</title>
        <authorList>
            <person name="Bertin P.N."/>
            <person name="Heinrich-Salmeron A."/>
            <person name="Pelletier E."/>
            <person name="Goulhen-Chollet F."/>
            <person name="Arsene-Ploetze F."/>
            <person name="Gallien S."/>
            <person name="Calteau A."/>
            <person name="Vallenet D."/>
            <person name="Casiot C."/>
            <person name="Chane-Woon-Ming B."/>
            <person name="Giloteaux L."/>
            <person name="Barakat M."/>
            <person name="Bonnefoy V."/>
            <person name="Bruneel O."/>
            <person name="Chandler M."/>
            <person name="Cleiss J."/>
            <person name="Duran R."/>
            <person name="Elbaz-Poulichet F."/>
            <person name="Fonknechten N."/>
            <person name="Lauga B."/>
            <person name="Mornico D."/>
            <person name="Ortet P."/>
            <person name="Schaeffer C."/>
            <person name="Siguier P."/>
            <person name="Alexander Thil Smith A."/>
            <person name="Van Dorsselaer A."/>
            <person name="Weissenbach J."/>
            <person name="Medigue C."/>
            <person name="Le Paslier D."/>
        </authorList>
    </citation>
    <scope>NUCLEOTIDE SEQUENCE</scope>
</reference>
<evidence type="ECO:0000313" key="2">
    <source>
        <dbReference type="EMBL" id="CBI10714.1"/>
    </source>
</evidence>
<evidence type="ECO:0008006" key="3">
    <source>
        <dbReference type="Google" id="ProtNLM"/>
    </source>
</evidence>
<dbReference type="GO" id="GO:0005829">
    <property type="term" value="C:cytosol"/>
    <property type="evidence" value="ECO:0007669"/>
    <property type="project" value="TreeGrafter"/>
</dbReference>
<dbReference type="HAMAP" id="MF_02216">
    <property type="entry name" value="UbiK"/>
    <property type="match status" value="1"/>
</dbReference>
<sequence>MLLNQKLIDDISDKISQTLNHGPVKDLEHNLRALLQSLLQKLDLVTREEFDVQQQVLVRTREQLVALEVRVAALESAAAPLAAETQAQHPRRTGSKSERPPAAETATE</sequence>
<proteinExistence type="inferred from homology"/>
<dbReference type="InterPro" id="IPR007475">
    <property type="entry name" value="UbiK"/>
</dbReference>
<accession>E6QTZ2</accession>
<dbReference type="Pfam" id="PF04380">
    <property type="entry name" value="BMFP"/>
    <property type="match status" value="1"/>
</dbReference>
<dbReference type="PANTHER" id="PTHR38040">
    <property type="entry name" value="UBIQUINONE BIOSYNTHESIS ACCESSORY FACTOR UBIK"/>
    <property type="match status" value="1"/>
</dbReference>